<sequence length="225" mass="24237">MVVETKRAPLDRARVLAAAVALADRSGLDAVSMRAVAAELGVVPMALYKHVDDKDDLVGGMIDTVIEGYDVPDAAPAGADQVRARIRAARTELLRHPWLRPAIETRSRRTPTVIAHMDAVAGAFLADGYSVDLTHHAMHALGHRIWGFSPEAFEEPPATPPSPAEQEAIMRMMATRYPSVTAIAIDAATRNASGACDDDAEFDFTLDLLLDAFARLRAAGWVSRA</sequence>
<evidence type="ECO:0000256" key="2">
    <source>
        <dbReference type="ARBA" id="ARBA00023125"/>
    </source>
</evidence>
<dbReference type="InterPro" id="IPR050109">
    <property type="entry name" value="HTH-type_TetR-like_transc_reg"/>
</dbReference>
<gene>
    <name evidence="6" type="ORF">NUH29_10730</name>
</gene>
<dbReference type="EMBL" id="JANTHX010000007">
    <property type="protein sequence ID" value="MCS0500022.1"/>
    <property type="molecule type" value="Genomic_DNA"/>
</dbReference>
<evidence type="ECO:0000256" key="1">
    <source>
        <dbReference type="ARBA" id="ARBA00023015"/>
    </source>
</evidence>
<dbReference type="PANTHER" id="PTHR30055:SF151">
    <property type="entry name" value="TRANSCRIPTIONAL REGULATORY PROTEIN"/>
    <property type="match status" value="1"/>
</dbReference>
<dbReference type="Proteomes" id="UP001205337">
    <property type="component" value="Unassembled WGS sequence"/>
</dbReference>
<dbReference type="PROSITE" id="PS50977">
    <property type="entry name" value="HTH_TETR_2"/>
    <property type="match status" value="1"/>
</dbReference>
<reference evidence="6 7" key="1">
    <citation type="submission" date="2022-08" db="EMBL/GenBank/DDBJ databases">
        <authorList>
            <person name="Li F."/>
        </authorList>
    </citation>
    <scope>NUCLEOTIDE SEQUENCE [LARGE SCALE GENOMIC DNA]</scope>
    <source>
        <strain evidence="6 7">10F1B-8-1</strain>
    </source>
</reference>
<evidence type="ECO:0000313" key="6">
    <source>
        <dbReference type="EMBL" id="MCS0500022.1"/>
    </source>
</evidence>
<evidence type="ECO:0000256" key="4">
    <source>
        <dbReference type="PROSITE-ProRule" id="PRU00335"/>
    </source>
</evidence>
<protein>
    <submittedName>
        <fullName evidence="6">TetR/AcrR family transcriptional regulator</fullName>
    </submittedName>
</protein>
<evidence type="ECO:0000259" key="5">
    <source>
        <dbReference type="PROSITE" id="PS50977"/>
    </source>
</evidence>
<keyword evidence="3" id="KW-0804">Transcription</keyword>
<comment type="caution">
    <text evidence="6">The sequence shown here is derived from an EMBL/GenBank/DDBJ whole genome shotgun (WGS) entry which is preliminary data.</text>
</comment>
<accession>A0ABT1ZH51</accession>
<name>A0ABT1ZH51_9MICO</name>
<proteinExistence type="predicted"/>
<keyword evidence="7" id="KW-1185">Reference proteome</keyword>
<dbReference type="InterPro" id="IPR004111">
    <property type="entry name" value="Repressor_TetR_C"/>
</dbReference>
<dbReference type="Pfam" id="PF02909">
    <property type="entry name" value="TetR_C_1"/>
    <property type="match status" value="1"/>
</dbReference>
<dbReference type="InterPro" id="IPR036271">
    <property type="entry name" value="Tet_transcr_reg_TetR-rel_C_sf"/>
</dbReference>
<keyword evidence="2 4" id="KW-0238">DNA-binding</keyword>
<evidence type="ECO:0000256" key="3">
    <source>
        <dbReference type="ARBA" id="ARBA00023163"/>
    </source>
</evidence>
<dbReference type="Gene3D" id="1.10.357.10">
    <property type="entry name" value="Tetracycline Repressor, domain 2"/>
    <property type="match status" value="1"/>
</dbReference>
<dbReference type="SUPFAM" id="SSF48498">
    <property type="entry name" value="Tetracyclin repressor-like, C-terminal domain"/>
    <property type="match status" value="1"/>
</dbReference>
<feature type="DNA-binding region" description="H-T-H motif" evidence="4">
    <location>
        <begin position="32"/>
        <end position="51"/>
    </location>
</feature>
<dbReference type="RefSeq" id="WP_258799113.1">
    <property type="nucleotide sequence ID" value="NZ_JANTHX010000007.1"/>
</dbReference>
<feature type="domain" description="HTH tetR-type" evidence="5">
    <location>
        <begin position="9"/>
        <end position="69"/>
    </location>
</feature>
<keyword evidence="1" id="KW-0805">Transcription regulation</keyword>
<organism evidence="6 7">
    <name type="scientific">Protaetiibacter mangrovi</name>
    <dbReference type="NCBI Taxonomy" id="2970926"/>
    <lineage>
        <taxon>Bacteria</taxon>
        <taxon>Bacillati</taxon>
        <taxon>Actinomycetota</taxon>
        <taxon>Actinomycetes</taxon>
        <taxon>Micrococcales</taxon>
        <taxon>Microbacteriaceae</taxon>
        <taxon>Protaetiibacter</taxon>
    </lineage>
</organism>
<dbReference type="PANTHER" id="PTHR30055">
    <property type="entry name" value="HTH-TYPE TRANSCRIPTIONAL REGULATOR RUTR"/>
    <property type="match status" value="1"/>
</dbReference>
<dbReference type="InterPro" id="IPR009057">
    <property type="entry name" value="Homeodomain-like_sf"/>
</dbReference>
<dbReference type="Pfam" id="PF00440">
    <property type="entry name" value="TetR_N"/>
    <property type="match status" value="1"/>
</dbReference>
<dbReference type="SUPFAM" id="SSF46689">
    <property type="entry name" value="Homeodomain-like"/>
    <property type="match status" value="1"/>
</dbReference>
<dbReference type="Gene3D" id="1.10.10.60">
    <property type="entry name" value="Homeodomain-like"/>
    <property type="match status" value="1"/>
</dbReference>
<dbReference type="InterPro" id="IPR001647">
    <property type="entry name" value="HTH_TetR"/>
</dbReference>
<evidence type="ECO:0000313" key="7">
    <source>
        <dbReference type="Proteomes" id="UP001205337"/>
    </source>
</evidence>